<dbReference type="EMBL" id="BOPO01000109">
    <property type="protein sequence ID" value="GIL29863.1"/>
    <property type="molecule type" value="Genomic_DNA"/>
</dbReference>
<proteinExistence type="predicted"/>
<organism evidence="2 3">
    <name type="scientific">Actinocatenispora comari</name>
    <dbReference type="NCBI Taxonomy" id="2807577"/>
    <lineage>
        <taxon>Bacteria</taxon>
        <taxon>Bacillati</taxon>
        <taxon>Actinomycetota</taxon>
        <taxon>Actinomycetes</taxon>
        <taxon>Micromonosporales</taxon>
        <taxon>Micromonosporaceae</taxon>
        <taxon>Actinocatenispora</taxon>
    </lineage>
</organism>
<dbReference type="RefSeq" id="WP_207127524.1">
    <property type="nucleotide sequence ID" value="NZ_BOPO01000109.1"/>
</dbReference>
<name>A0A8J4AF09_9ACTN</name>
<protein>
    <recommendedName>
        <fullName evidence="1">Methyltransferase type 11 domain-containing protein</fullName>
    </recommendedName>
</protein>
<reference evidence="3" key="1">
    <citation type="journal article" date="2021" name="Int. J. Syst. Evol. Microbiol.">
        <title>Actinocatenispora comari sp. nov., an endophytic actinomycete isolated from aerial parts of Comarum salesowianum.</title>
        <authorList>
            <person name="Oyunbileg N."/>
            <person name="Iizaka Y."/>
            <person name="Hamada M."/>
            <person name="Davaapurev B.O."/>
            <person name="Fukumoto A."/>
            <person name="Tsetseg B."/>
            <person name="Kato F."/>
            <person name="Tamura T."/>
            <person name="Batkhuu J."/>
            <person name="Anzai Y."/>
        </authorList>
    </citation>
    <scope>NUCLEOTIDE SEQUENCE [LARGE SCALE GENOMIC DNA]</scope>
    <source>
        <strain evidence="3">NUM-2625</strain>
    </source>
</reference>
<accession>A0A8J4AF09</accession>
<evidence type="ECO:0000313" key="2">
    <source>
        <dbReference type="EMBL" id="GIL29863.1"/>
    </source>
</evidence>
<gene>
    <name evidence="2" type="ORF">NUM_51170</name>
</gene>
<dbReference type="AlphaFoldDB" id="A0A8J4AF09"/>
<evidence type="ECO:0000259" key="1">
    <source>
        <dbReference type="Pfam" id="PF08241"/>
    </source>
</evidence>
<dbReference type="SUPFAM" id="SSF53335">
    <property type="entry name" value="S-adenosyl-L-methionine-dependent methyltransferases"/>
    <property type="match status" value="1"/>
</dbReference>
<feature type="domain" description="Methyltransferase type 11" evidence="1">
    <location>
        <begin position="54"/>
        <end position="128"/>
    </location>
</feature>
<keyword evidence="3" id="KW-1185">Reference proteome</keyword>
<dbReference type="InterPro" id="IPR029063">
    <property type="entry name" value="SAM-dependent_MTases_sf"/>
</dbReference>
<sequence>MGFVWDRVDGTERPEELVRVQEGLESWAVVRAYRDVMRELTGTARVLDLGAGPGGETTFVGVDNSVVMARRAATRGRRMAVGDAAALPFADGAFTAVRADRVFQHLADPVRALAETVRVTEPYGRVVVADPDQSTLTIDAGGCPLAAVVTRFRRTHVRNADFAERAAAVFTAAGLTDVAVRRWRLVLTDPARAFGITTWGELMVSDGLFDRRQWREWEAALAGGEFRYQLDYVVTAGRRPG</sequence>
<comment type="caution">
    <text evidence="2">The sequence shown here is derived from an EMBL/GenBank/DDBJ whole genome shotgun (WGS) entry which is preliminary data.</text>
</comment>
<evidence type="ECO:0000313" key="3">
    <source>
        <dbReference type="Proteomes" id="UP000614996"/>
    </source>
</evidence>
<dbReference type="InterPro" id="IPR013216">
    <property type="entry name" value="Methyltransf_11"/>
</dbReference>
<dbReference type="GO" id="GO:0008757">
    <property type="term" value="F:S-adenosylmethionine-dependent methyltransferase activity"/>
    <property type="evidence" value="ECO:0007669"/>
    <property type="project" value="InterPro"/>
</dbReference>
<dbReference type="Pfam" id="PF08241">
    <property type="entry name" value="Methyltransf_11"/>
    <property type="match status" value="1"/>
</dbReference>
<dbReference type="Proteomes" id="UP000614996">
    <property type="component" value="Unassembled WGS sequence"/>
</dbReference>
<dbReference type="Gene3D" id="3.40.50.150">
    <property type="entry name" value="Vaccinia Virus protein VP39"/>
    <property type="match status" value="1"/>
</dbReference>